<reference evidence="1" key="1">
    <citation type="journal article" date="2023" name="Genome Biol. Evol.">
        <title>First Whole Genome Sequence and Flow Cytometry Genome Size Data for the Lichen-Forming Fungus Ramalina farinacea (Ascomycota).</title>
        <authorList>
            <person name="Llewellyn T."/>
            <person name="Mian S."/>
            <person name="Hill R."/>
            <person name="Leitch I.J."/>
            <person name="Gaya E."/>
        </authorList>
    </citation>
    <scope>NUCLEOTIDE SEQUENCE</scope>
    <source>
        <strain evidence="1">LIQ254RAFAR</strain>
    </source>
</reference>
<proteinExistence type="predicted"/>
<evidence type="ECO:0000313" key="2">
    <source>
        <dbReference type="Proteomes" id="UP001161017"/>
    </source>
</evidence>
<dbReference type="EMBL" id="JAPUFD010000009">
    <property type="protein sequence ID" value="MDI1489143.1"/>
    <property type="molecule type" value="Genomic_DNA"/>
</dbReference>
<dbReference type="PANTHER" id="PTHR42085:SF1">
    <property type="entry name" value="F-BOX DOMAIN-CONTAINING PROTEIN"/>
    <property type="match status" value="1"/>
</dbReference>
<dbReference type="Proteomes" id="UP001161017">
    <property type="component" value="Unassembled WGS sequence"/>
</dbReference>
<organism evidence="1 2">
    <name type="scientific">Ramalina farinacea</name>
    <dbReference type="NCBI Taxonomy" id="258253"/>
    <lineage>
        <taxon>Eukaryota</taxon>
        <taxon>Fungi</taxon>
        <taxon>Dikarya</taxon>
        <taxon>Ascomycota</taxon>
        <taxon>Pezizomycotina</taxon>
        <taxon>Lecanoromycetes</taxon>
        <taxon>OSLEUM clade</taxon>
        <taxon>Lecanoromycetidae</taxon>
        <taxon>Lecanorales</taxon>
        <taxon>Lecanorineae</taxon>
        <taxon>Ramalinaceae</taxon>
        <taxon>Ramalina</taxon>
    </lineage>
</organism>
<evidence type="ECO:0000313" key="1">
    <source>
        <dbReference type="EMBL" id="MDI1489143.1"/>
    </source>
</evidence>
<name>A0AA43QQR9_9LECA</name>
<protein>
    <submittedName>
        <fullName evidence="1">Uncharacterized protein</fullName>
    </submittedName>
</protein>
<dbReference type="AlphaFoldDB" id="A0AA43QQR9"/>
<sequence length="390" mass="45134">MPYPAQGGFEATTHRLARTRPPPMQAPLIQTAAEAREHAIRVAIEASQQTSRLLFIAPEIRTMILELALPSTYTDENGENVWQLGSTSLLRTCRQLHAEGTQILYANPFKFTLDTYISDRIHIRYIHFMYKSRKEWSIFKKEMSLASMAPRNVALMRHWIIEILGWGEYSHDRYWWLKREVDFIWWFAERIEEALKGPLQQIKGVQKVTVKWKGDFPGSEIVKLRYRAWILLPFELNRVAIEEDTSVVAKSHSEDATSKTAMDPGCSTVSTTADALHDTTSSRDPSSSRLLTLPWEIRQKILQLALPYTDPDWFDNGEPLWYLGSTDVLRTCQQLHVEGTTVFYFLNPLYMVMSPGLFTEVDYVHIDPFFSFTGWKRCPKCLNEDDSSER</sequence>
<keyword evidence="2" id="KW-1185">Reference proteome</keyword>
<accession>A0AA43QQR9</accession>
<comment type="caution">
    <text evidence="1">The sequence shown here is derived from an EMBL/GenBank/DDBJ whole genome shotgun (WGS) entry which is preliminary data.</text>
</comment>
<dbReference type="InterPro" id="IPR038883">
    <property type="entry name" value="AN11006-like"/>
</dbReference>
<dbReference type="PANTHER" id="PTHR42085">
    <property type="entry name" value="F-BOX DOMAIN-CONTAINING PROTEIN"/>
    <property type="match status" value="1"/>
</dbReference>
<gene>
    <name evidence="1" type="ORF">OHK93_008421</name>
</gene>